<reference evidence="10 11" key="1">
    <citation type="submission" date="2016-11" db="EMBL/GenBank/DDBJ databases">
        <authorList>
            <person name="Jaros S."/>
            <person name="Januszkiewicz K."/>
            <person name="Wedrychowicz H."/>
        </authorList>
    </citation>
    <scope>NUCLEOTIDE SEQUENCE [LARGE SCALE GENOMIC DNA]</scope>
    <source>
        <strain evidence="10 11">DSM 5091</strain>
    </source>
</reference>
<keyword evidence="10" id="KW-0449">Lipoprotein</keyword>
<dbReference type="PANTHER" id="PTHR30489:SF0">
    <property type="entry name" value="LIPOPROTEIN-RELEASING SYSTEM TRANSMEMBRANE PROTEIN LOLE"/>
    <property type="match status" value="1"/>
</dbReference>
<dbReference type="STRING" id="1122189.SAMN02745165_01717"/>
<name>A0A1M6H783_MALRU</name>
<evidence type="ECO:0000259" key="8">
    <source>
        <dbReference type="Pfam" id="PF02687"/>
    </source>
</evidence>
<keyword evidence="6 7" id="KW-0472">Membrane</keyword>
<protein>
    <submittedName>
        <fullName evidence="10">ABC-type transport system, involved in lipoprotein release, permease component</fullName>
    </submittedName>
</protein>
<feature type="domain" description="ABC3 transporter permease C-terminal" evidence="8">
    <location>
        <begin position="252"/>
        <end position="374"/>
    </location>
</feature>
<proteinExistence type="inferred from homology"/>
<dbReference type="Proteomes" id="UP000184171">
    <property type="component" value="Unassembled WGS sequence"/>
</dbReference>
<dbReference type="Pfam" id="PF12704">
    <property type="entry name" value="MacB_PCD"/>
    <property type="match status" value="1"/>
</dbReference>
<feature type="transmembrane region" description="Helical" evidence="7">
    <location>
        <begin position="247"/>
        <end position="265"/>
    </location>
</feature>
<dbReference type="InterPro" id="IPR051447">
    <property type="entry name" value="Lipoprotein-release_system"/>
</dbReference>
<dbReference type="AlphaFoldDB" id="A0A1M6H783"/>
<feature type="transmembrane region" description="Helical" evidence="7">
    <location>
        <begin position="23"/>
        <end position="42"/>
    </location>
</feature>
<dbReference type="Pfam" id="PF02687">
    <property type="entry name" value="FtsX"/>
    <property type="match status" value="1"/>
</dbReference>
<comment type="similarity">
    <text evidence="2">Belongs to the ABC-4 integral membrane protein family. LolC/E subfamily.</text>
</comment>
<dbReference type="RefSeq" id="WP_072907870.1">
    <property type="nucleotide sequence ID" value="NZ_FQZT01000005.1"/>
</dbReference>
<organism evidence="10 11">
    <name type="scientific">Malonomonas rubra DSM 5091</name>
    <dbReference type="NCBI Taxonomy" id="1122189"/>
    <lineage>
        <taxon>Bacteria</taxon>
        <taxon>Pseudomonadati</taxon>
        <taxon>Thermodesulfobacteriota</taxon>
        <taxon>Desulfuromonadia</taxon>
        <taxon>Desulfuromonadales</taxon>
        <taxon>Geopsychrobacteraceae</taxon>
        <taxon>Malonomonas</taxon>
    </lineage>
</organism>
<feature type="domain" description="MacB-like periplasmic core" evidence="9">
    <location>
        <begin position="31"/>
        <end position="220"/>
    </location>
</feature>
<evidence type="ECO:0000256" key="1">
    <source>
        <dbReference type="ARBA" id="ARBA00004651"/>
    </source>
</evidence>
<keyword evidence="5 7" id="KW-1133">Transmembrane helix</keyword>
<dbReference type="PANTHER" id="PTHR30489">
    <property type="entry name" value="LIPOPROTEIN-RELEASING SYSTEM TRANSMEMBRANE PROTEIN LOLE"/>
    <property type="match status" value="1"/>
</dbReference>
<keyword evidence="3" id="KW-1003">Cell membrane</keyword>
<evidence type="ECO:0000313" key="11">
    <source>
        <dbReference type="Proteomes" id="UP000184171"/>
    </source>
</evidence>
<feature type="transmembrane region" description="Helical" evidence="7">
    <location>
        <begin position="301"/>
        <end position="328"/>
    </location>
</feature>
<comment type="subcellular location">
    <subcellularLocation>
        <location evidence="1">Cell membrane</location>
        <topology evidence="1">Multi-pass membrane protein</topology>
    </subcellularLocation>
</comment>
<evidence type="ECO:0000256" key="5">
    <source>
        <dbReference type="ARBA" id="ARBA00022989"/>
    </source>
</evidence>
<keyword evidence="4 7" id="KW-0812">Transmembrane</keyword>
<evidence type="ECO:0000259" key="9">
    <source>
        <dbReference type="Pfam" id="PF12704"/>
    </source>
</evidence>
<evidence type="ECO:0000256" key="7">
    <source>
        <dbReference type="SAM" id="Phobius"/>
    </source>
</evidence>
<evidence type="ECO:0000313" key="10">
    <source>
        <dbReference type="EMBL" id="SHJ18101.1"/>
    </source>
</evidence>
<gene>
    <name evidence="10" type="ORF">SAMN02745165_01717</name>
</gene>
<dbReference type="GO" id="GO:0098797">
    <property type="term" value="C:plasma membrane protein complex"/>
    <property type="evidence" value="ECO:0007669"/>
    <property type="project" value="TreeGrafter"/>
</dbReference>
<sequence length="385" mass="42411">MARRLNILEHALSSLLRRKQKNLAIIVVYTLTVATIASVLFLTQSLRSEAVNVLAAAPDIVVQRLAAGRHDLIPIADAEQIRRMPGVGKVEPRVWGYYYDSLKKVNFTLMGVKDSPTNLPLLQGTFPANNEQCTLGKGIAEAYGVTIGDSLVLVDSSNSSKLYQVSGLFIADSELLTNDLILLQEAELRRFFKLPDGRATDLAVEVYNQREVATLAKKIKLALPDSRPIGKTEILHTYDTVFNWRSGIMLTLFASALIAFCILAWDKATGISADEKREIGILKAIGWDTNDVLLLKFWEGLAISLTAFLLGAIIAYLHVFFYGAGLLAPVLQGWSVLFPQFNLTPAIDLYQLFVLALLTIVPYIACTIVPAWKTAVTDPDSVMRS</sequence>
<dbReference type="GO" id="GO:0044874">
    <property type="term" value="P:lipoprotein localization to outer membrane"/>
    <property type="evidence" value="ECO:0007669"/>
    <property type="project" value="TreeGrafter"/>
</dbReference>
<dbReference type="EMBL" id="FQZT01000005">
    <property type="protein sequence ID" value="SHJ18101.1"/>
    <property type="molecule type" value="Genomic_DNA"/>
</dbReference>
<dbReference type="OrthoDB" id="8522929at2"/>
<evidence type="ECO:0000256" key="3">
    <source>
        <dbReference type="ARBA" id="ARBA00022475"/>
    </source>
</evidence>
<evidence type="ECO:0000256" key="4">
    <source>
        <dbReference type="ARBA" id="ARBA00022692"/>
    </source>
</evidence>
<evidence type="ECO:0000256" key="2">
    <source>
        <dbReference type="ARBA" id="ARBA00005236"/>
    </source>
</evidence>
<feature type="transmembrane region" description="Helical" evidence="7">
    <location>
        <begin position="349"/>
        <end position="372"/>
    </location>
</feature>
<dbReference type="InterPro" id="IPR003838">
    <property type="entry name" value="ABC3_permease_C"/>
</dbReference>
<keyword evidence="11" id="KW-1185">Reference proteome</keyword>
<accession>A0A1M6H783</accession>
<evidence type="ECO:0000256" key="6">
    <source>
        <dbReference type="ARBA" id="ARBA00023136"/>
    </source>
</evidence>
<dbReference type="InterPro" id="IPR025857">
    <property type="entry name" value="MacB_PCD"/>
</dbReference>